<proteinExistence type="predicted"/>
<organism evidence="2 3">
    <name type="scientific">Rhizobium rosettiformans</name>
    <dbReference type="NCBI Taxonomy" id="1368430"/>
    <lineage>
        <taxon>Bacteria</taxon>
        <taxon>Pseudomonadati</taxon>
        <taxon>Pseudomonadota</taxon>
        <taxon>Alphaproteobacteria</taxon>
        <taxon>Hyphomicrobiales</taxon>
        <taxon>Rhizobiaceae</taxon>
        <taxon>Rhizobium/Agrobacterium group</taxon>
        <taxon>Rhizobium</taxon>
    </lineage>
</organism>
<evidence type="ECO:0000313" key="2">
    <source>
        <dbReference type="EMBL" id="QRF51646.1"/>
    </source>
</evidence>
<evidence type="ECO:0000313" key="3">
    <source>
        <dbReference type="Proteomes" id="UP000596351"/>
    </source>
</evidence>
<protein>
    <recommendedName>
        <fullName evidence="4">Phage protein</fullName>
    </recommendedName>
</protein>
<sequence>MSKKIQIICTTPGMRRNGVKHPATAFYKEGHWTEEQLAAFRADPAFTVREVGEGENVQTEDDFQQRVNDAVQVLVEQKIAELQAAFDQAVAEKAKEKIEELQGEHDKAVADLNAKLDAATKVAGDQAAKAKK</sequence>
<name>A0ABX7EWA1_9HYPH</name>
<evidence type="ECO:0000256" key="1">
    <source>
        <dbReference type="SAM" id="Coils"/>
    </source>
</evidence>
<accession>A0ABX7EWA1</accession>
<reference evidence="2 3" key="1">
    <citation type="submission" date="2018-09" db="EMBL/GenBank/DDBJ databases">
        <title>Rhizobium sp. MAE2-X.</title>
        <authorList>
            <person name="Lee Y."/>
            <person name="Jeon C.O."/>
        </authorList>
    </citation>
    <scope>NUCLEOTIDE SEQUENCE [LARGE SCALE GENOMIC DNA]</scope>
    <source>
        <strain evidence="2 3">MAE2-X</strain>
    </source>
</reference>
<keyword evidence="3" id="KW-1185">Reference proteome</keyword>
<dbReference type="EMBL" id="CP032405">
    <property type="protein sequence ID" value="QRF51646.1"/>
    <property type="molecule type" value="Genomic_DNA"/>
</dbReference>
<gene>
    <name evidence="2" type="ORF">D4A92_09465</name>
</gene>
<dbReference type="RefSeq" id="WP_203019507.1">
    <property type="nucleotide sequence ID" value="NZ_CP032405.1"/>
</dbReference>
<dbReference type="SUPFAM" id="SSF160059">
    <property type="entry name" value="PriA/YqbF domain"/>
    <property type="match status" value="1"/>
</dbReference>
<dbReference type="Proteomes" id="UP000596351">
    <property type="component" value="Chromosome"/>
</dbReference>
<evidence type="ECO:0008006" key="4">
    <source>
        <dbReference type="Google" id="ProtNLM"/>
    </source>
</evidence>
<keyword evidence="1" id="KW-0175">Coiled coil</keyword>
<feature type="coiled-coil region" evidence="1">
    <location>
        <begin position="79"/>
        <end position="111"/>
    </location>
</feature>